<proteinExistence type="predicted"/>
<dbReference type="STRING" id="1314785.A0A165AP13"/>
<dbReference type="AlphaFoldDB" id="A0A165AP13"/>
<dbReference type="GeneID" id="63830765"/>
<keyword evidence="2" id="KW-1185">Reference proteome</keyword>
<reference evidence="1 2" key="1">
    <citation type="journal article" date="2016" name="Mol. Biol. Evol.">
        <title>Comparative Genomics of Early-Diverging Mushroom-Forming Fungi Provides Insights into the Origins of Lignocellulose Decay Capabilities.</title>
        <authorList>
            <person name="Nagy L.G."/>
            <person name="Riley R."/>
            <person name="Tritt A."/>
            <person name="Adam C."/>
            <person name="Daum C."/>
            <person name="Floudas D."/>
            <person name="Sun H."/>
            <person name="Yadav J.S."/>
            <person name="Pangilinan J."/>
            <person name="Larsson K.H."/>
            <person name="Matsuura K."/>
            <person name="Barry K."/>
            <person name="Labutti K."/>
            <person name="Kuo R."/>
            <person name="Ohm R.A."/>
            <person name="Bhattacharya S.S."/>
            <person name="Shirouzu T."/>
            <person name="Yoshinaga Y."/>
            <person name="Martin F.M."/>
            <person name="Grigoriev I.V."/>
            <person name="Hibbett D.S."/>
        </authorList>
    </citation>
    <scope>NUCLEOTIDE SEQUENCE [LARGE SCALE GENOMIC DNA]</scope>
    <source>
        <strain evidence="1 2">93-53</strain>
    </source>
</reference>
<gene>
    <name evidence="1" type="ORF">LAESUDRAFT_765607</name>
</gene>
<dbReference type="EMBL" id="KV427952">
    <property type="protein sequence ID" value="KZS99383.1"/>
    <property type="molecule type" value="Genomic_DNA"/>
</dbReference>
<accession>A0A165AP13</accession>
<sequence length="104" mass="12194">MSGYQFYMTLERRTDNTGLNTPKDHYPKLMWLIHQWRHLKMLKRFGRGHDLGEIATTPPSSCAVQCPACPHPGMNLPEDWKTAPPERSWLYRLFIGIDVNFHLK</sequence>
<dbReference type="InParanoid" id="A0A165AP13"/>
<evidence type="ECO:0000313" key="2">
    <source>
        <dbReference type="Proteomes" id="UP000076871"/>
    </source>
</evidence>
<dbReference type="OrthoDB" id="2795915at2759"/>
<dbReference type="Proteomes" id="UP000076871">
    <property type="component" value="Unassembled WGS sequence"/>
</dbReference>
<name>A0A165AP13_9APHY</name>
<organism evidence="1 2">
    <name type="scientific">Laetiporus sulphureus 93-53</name>
    <dbReference type="NCBI Taxonomy" id="1314785"/>
    <lineage>
        <taxon>Eukaryota</taxon>
        <taxon>Fungi</taxon>
        <taxon>Dikarya</taxon>
        <taxon>Basidiomycota</taxon>
        <taxon>Agaricomycotina</taxon>
        <taxon>Agaricomycetes</taxon>
        <taxon>Polyporales</taxon>
        <taxon>Laetiporus</taxon>
    </lineage>
</organism>
<evidence type="ECO:0000313" key="1">
    <source>
        <dbReference type="EMBL" id="KZS99383.1"/>
    </source>
</evidence>
<evidence type="ECO:0008006" key="3">
    <source>
        <dbReference type="Google" id="ProtNLM"/>
    </source>
</evidence>
<dbReference type="RefSeq" id="XP_040757124.1">
    <property type="nucleotide sequence ID" value="XM_040913737.1"/>
</dbReference>
<protein>
    <recommendedName>
        <fullName evidence="3">CxC2-like cysteine cluster KDZ transposase-associated domain-containing protein</fullName>
    </recommendedName>
</protein>